<organism evidence="2 3">
    <name type="scientific">Isobaculum melis</name>
    <dbReference type="NCBI Taxonomy" id="142588"/>
    <lineage>
        <taxon>Bacteria</taxon>
        <taxon>Bacillati</taxon>
        <taxon>Bacillota</taxon>
        <taxon>Bacilli</taxon>
        <taxon>Lactobacillales</taxon>
        <taxon>Carnobacteriaceae</taxon>
        <taxon>Isobaculum</taxon>
    </lineage>
</organism>
<dbReference type="EMBL" id="FOHA01000003">
    <property type="protein sequence ID" value="SER69157.1"/>
    <property type="molecule type" value="Genomic_DNA"/>
</dbReference>
<keyword evidence="3" id="KW-1185">Reference proteome</keyword>
<dbReference type="RefSeq" id="WP_092650615.1">
    <property type="nucleotide sequence ID" value="NZ_FOHA01000003.1"/>
</dbReference>
<dbReference type="Gene3D" id="3.10.450.40">
    <property type="match status" value="2"/>
</dbReference>
<evidence type="ECO:0000313" key="3">
    <source>
        <dbReference type="Proteomes" id="UP000198948"/>
    </source>
</evidence>
<dbReference type="OrthoDB" id="2242521at2"/>
<reference evidence="2 3" key="1">
    <citation type="submission" date="2016-10" db="EMBL/GenBank/DDBJ databases">
        <authorList>
            <person name="de Groot N.N."/>
        </authorList>
    </citation>
    <scope>NUCLEOTIDE SEQUENCE [LARGE SCALE GENOMIC DNA]</scope>
    <source>
        <strain evidence="2 3">DSM 13760</strain>
    </source>
</reference>
<evidence type="ECO:0000313" key="2">
    <source>
        <dbReference type="EMBL" id="SER69157.1"/>
    </source>
</evidence>
<sequence length="158" mass="17587">MKKWLLISITSVVTIACIIFFAVYSTARAPKANAEEETIALAKKHADLDTVDDFYWYNGKESYFTVTGKDTSGEAIVVIVAKNNGKMTVLKQSDGITEAQARGVLTHEKAPAKILTTRMGMKDNTPIWEMSYEDENGQLGYYSITFKDGTWVEDVSNI</sequence>
<evidence type="ECO:0000259" key="1">
    <source>
        <dbReference type="Pfam" id="PF17881"/>
    </source>
</evidence>
<proteinExistence type="predicted"/>
<protein>
    <submittedName>
        <fullName evidence="2">Uncharacterized protein YpmB</fullName>
    </submittedName>
</protein>
<accession>A0A1H9R973</accession>
<dbReference type="Proteomes" id="UP000198948">
    <property type="component" value="Unassembled WGS sequence"/>
</dbReference>
<gene>
    <name evidence="2" type="ORF">SAMN04488559_103133</name>
</gene>
<name>A0A1H9R973_9LACT</name>
<dbReference type="Pfam" id="PF17881">
    <property type="entry name" value="TseB"/>
    <property type="match status" value="1"/>
</dbReference>
<dbReference type="InterPro" id="IPR046350">
    <property type="entry name" value="Cystatin_sf"/>
</dbReference>
<dbReference type="PROSITE" id="PS51257">
    <property type="entry name" value="PROKAR_LIPOPROTEIN"/>
    <property type="match status" value="1"/>
</dbReference>
<dbReference type="AlphaFoldDB" id="A0A1H9R973"/>
<feature type="domain" description="Cell wall elongation regulator TseB-like" evidence="1">
    <location>
        <begin position="37"/>
        <end position="80"/>
    </location>
</feature>
<dbReference type="STRING" id="142588.SAMN04488559_103133"/>
<dbReference type="SUPFAM" id="SSF54403">
    <property type="entry name" value="Cystatin/monellin"/>
    <property type="match status" value="2"/>
</dbReference>
<dbReference type="InterPro" id="IPR041401">
    <property type="entry name" value="TseB-like_dom"/>
</dbReference>